<dbReference type="Gene3D" id="1.10.287.660">
    <property type="entry name" value="Helix hairpin bin"/>
    <property type="match status" value="1"/>
</dbReference>
<name>A0A4P9X1V4_9FUNG</name>
<dbReference type="Pfam" id="PF07200">
    <property type="entry name" value="Mod_r"/>
    <property type="match status" value="1"/>
</dbReference>
<dbReference type="EMBL" id="ML014341">
    <property type="protein sequence ID" value="RKO98928.1"/>
    <property type="molecule type" value="Genomic_DNA"/>
</dbReference>
<evidence type="ECO:0000256" key="6">
    <source>
        <dbReference type="PROSITE-ProRule" id="PRU00646"/>
    </source>
</evidence>
<dbReference type="STRING" id="1555241.A0A4P9X1V4"/>
<evidence type="ECO:0000256" key="1">
    <source>
        <dbReference type="ARBA" id="ARBA00004177"/>
    </source>
</evidence>
<dbReference type="SUPFAM" id="SSF140111">
    <property type="entry name" value="Endosomal sorting complex assembly domain"/>
    <property type="match status" value="1"/>
</dbReference>
<dbReference type="OrthoDB" id="10260857at2759"/>
<evidence type="ECO:0000256" key="7">
    <source>
        <dbReference type="SAM" id="MobiDB-lite"/>
    </source>
</evidence>
<dbReference type="GO" id="GO:0006623">
    <property type="term" value="P:protein targeting to vacuole"/>
    <property type="evidence" value="ECO:0007669"/>
    <property type="project" value="TreeGrafter"/>
</dbReference>
<dbReference type="SUPFAM" id="SSF54495">
    <property type="entry name" value="UBC-like"/>
    <property type="match status" value="1"/>
</dbReference>
<keyword evidence="5 6" id="KW-0653">Protein transport</keyword>
<dbReference type="GO" id="GO:0000813">
    <property type="term" value="C:ESCRT I complex"/>
    <property type="evidence" value="ECO:0007669"/>
    <property type="project" value="UniProtKB-ARBA"/>
</dbReference>
<proteinExistence type="inferred from homology"/>
<comment type="subcellular location">
    <subcellularLocation>
        <location evidence="1">Endosome</location>
    </subcellularLocation>
</comment>
<protein>
    <recommendedName>
        <fullName evidence="8">VPS37 C-terminal domain-containing protein</fullName>
    </recommendedName>
</protein>
<dbReference type="InterPro" id="IPR037202">
    <property type="entry name" value="ESCRT_assembly_dom"/>
</dbReference>
<dbReference type="InterPro" id="IPR009851">
    <property type="entry name" value="Mod_r"/>
</dbReference>
<evidence type="ECO:0000256" key="5">
    <source>
        <dbReference type="ARBA" id="ARBA00022927"/>
    </source>
</evidence>
<evidence type="ECO:0000313" key="10">
    <source>
        <dbReference type="Proteomes" id="UP000274922"/>
    </source>
</evidence>
<evidence type="ECO:0000259" key="8">
    <source>
        <dbReference type="PROSITE" id="PS51314"/>
    </source>
</evidence>
<reference evidence="10" key="1">
    <citation type="journal article" date="2018" name="Nat. Microbiol.">
        <title>Leveraging single-cell genomics to expand the fungal tree of life.</title>
        <authorList>
            <person name="Ahrendt S.R."/>
            <person name="Quandt C.A."/>
            <person name="Ciobanu D."/>
            <person name="Clum A."/>
            <person name="Salamov A."/>
            <person name="Andreopoulos B."/>
            <person name="Cheng J.F."/>
            <person name="Woyke T."/>
            <person name="Pelin A."/>
            <person name="Henrissat B."/>
            <person name="Reynolds N.K."/>
            <person name="Benny G.L."/>
            <person name="Smith M.E."/>
            <person name="James T.Y."/>
            <person name="Grigoriev I.V."/>
        </authorList>
    </citation>
    <scope>NUCLEOTIDE SEQUENCE [LARGE SCALE GENOMIC DNA]</scope>
    <source>
        <strain evidence="10">ATCC 52028</strain>
    </source>
</reference>
<accession>A0A4P9X1V4</accession>
<evidence type="ECO:0000256" key="4">
    <source>
        <dbReference type="ARBA" id="ARBA00022753"/>
    </source>
</evidence>
<feature type="domain" description="VPS37 C-terminal" evidence="8">
    <location>
        <begin position="266"/>
        <end position="344"/>
    </location>
</feature>
<dbReference type="GO" id="GO:0006612">
    <property type="term" value="P:protein targeting to membrane"/>
    <property type="evidence" value="ECO:0007669"/>
    <property type="project" value="TreeGrafter"/>
</dbReference>
<dbReference type="AlphaFoldDB" id="A0A4P9X1V4"/>
<dbReference type="PANTHER" id="PTHR13678">
    <property type="entry name" value="VACUOLAR PROTEIN SORTING-ASSOCIATED PROTEIN 37"/>
    <property type="match status" value="1"/>
</dbReference>
<organism evidence="9 10">
    <name type="scientific">Caulochytrium protostelioides</name>
    <dbReference type="NCBI Taxonomy" id="1555241"/>
    <lineage>
        <taxon>Eukaryota</taxon>
        <taxon>Fungi</taxon>
        <taxon>Fungi incertae sedis</taxon>
        <taxon>Chytridiomycota</taxon>
        <taxon>Chytridiomycota incertae sedis</taxon>
        <taxon>Chytridiomycetes</taxon>
        <taxon>Caulochytriales</taxon>
        <taxon>Caulochytriaceae</taxon>
        <taxon>Caulochytrium</taxon>
    </lineage>
</organism>
<keyword evidence="10" id="KW-1185">Reference proteome</keyword>
<evidence type="ECO:0000256" key="3">
    <source>
        <dbReference type="ARBA" id="ARBA00022448"/>
    </source>
</evidence>
<keyword evidence="3 6" id="KW-0813">Transport</keyword>
<comment type="similarity">
    <text evidence="2">Belongs to the VPS37 family.</text>
</comment>
<dbReference type="PROSITE" id="PS51314">
    <property type="entry name" value="VPS37_C"/>
    <property type="match status" value="1"/>
</dbReference>
<dbReference type="Proteomes" id="UP000274922">
    <property type="component" value="Unassembled WGS sequence"/>
</dbReference>
<keyword evidence="4" id="KW-0967">Endosome</keyword>
<feature type="region of interest" description="Disordered" evidence="7">
    <location>
        <begin position="136"/>
        <end position="186"/>
    </location>
</feature>
<evidence type="ECO:0000313" key="9">
    <source>
        <dbReference type="EMBL" id="RKO98928.1"/>
    </source>
</evidence>
<feature type="compositionally biased region" description="Low complexity" evidence="7">
    <location>
        <begin position="161"/>
        <end position="171"/>
    </location>
</feature>
<dbReference type="InterPro" id="IPR016135">
    <property type="entry name" value="UBQ-conjugating_enzyme/RWD"/>
</dbReference>
<dbReference type="GO" id="GO:0043162">
    <property type="term" value="P:ubiquitin-dependent protein catabolic process via the multivesicular body sorting pathway"/>
    <property type="evidence" value="ECO:0007669"/>
    <property type="project" value="TreeGrafter"/>
</dbReference>
<evidence type="ECO:0000256" key="2">
    <source>
        <dbReference type="ARBA" id="ARBA00007617"/>
    </source>
</evidence>
<dbReference type="PANTHER" id="PTHR13678:SF2">
    <property type="entry name" value="VACUOLAR PROTEIN SORTING-ASSOCIATED PROTEIN 37A"/>
    <property type="match status" value="1"/>
</dbReference>
<dbReference type="CDD" id="cd00195">
    <property type="entry name" value="UBCc_UEV"/>
    <property type="match status" value="1"/>
</dbReference>
<dbReference type="InterPro" id="IPR029012">
    <property type="entry name" value="Helix_hairpin_bin_sf"/>
</dbReference>
<sequence length="344" mass="36119">MPAPGSTASAGAPWPLPEAARKQFAAAEAYGLYVRPSTRPGTPPHTYDVPVTLLGRPMTLELSITPDFPREPPRVALAGDVMLAHPWITHNGAITRCPKLNTWSFPSTSLGAVLQDIVHELDRNAIFNLTAHPATAGGAATPPPPPPLSSSPGIAYPLPRPAAGKGAAARVGPPPAPHPDLADPEKALPSDLAQKSAEEVAYLIEHPEALAKWIQSAPALQAAIAARSAVFHRALAVAKSNVAAAEQLGGATAALDAAVAEMAAARSAFGAAIGAQNAASARFTSDALHEQLRDALADVEQASETGLHTFLGGDHTVEAFVAQHRDHRRLYHKRRFMLERLELQ</sequence>
<gene>
    <name evidence="9" type="ORF">CXG81DRAFT_20921</name>
</gene>